<dbReference type="HAMAP" id="MF_00995">
    <property type="entry name" value="MqnA"/>
    <property type="match status" value="1"/>
</dbReference>
<reference evidence="5" key="1">
    <citation type="submission" date="2020-09" db="EMBL/GenBank/DDBJ databases">
        <title>Desulfogranum mesoprofundum gen. nov., sp. nov., a novel mesophilic, sulfate-reducing chemolithoautotroph isolated from a deep-sea hydrothermal vent chimney in the Suiyo Seamount.</title>
        <authorList>
            <person name="Hashimoto Y."/>
            <person name="Nakagawa S."/>
        </authorList>
    </citation>
    <scope>NUCLEOTIDE SEQUENCE</scope>
    <source>
        <strain evidence="5">KT2</strain>
    </source>
</reference>
<dbReference type="KEGG" id="dbk:DGMP_16150"/>
<comment type="function">
    <text evidence="4">Catalyzes the dehydration of chorismate into 3-[(1-carboxyvinyl)oxy]benzoate, a step in the biosynthesis of menaquinone (MK, vitamin K2).</text>
</comment>
<protein>
    <recommendedName>
        <fullName evidence="4">Chorismate dehydratase</fullName>
        <ecNumber evidence="4">4.2.1.151</ecNumber>
    </recommendedName>
    <alternativeName>
        <fullName evidence="4">Menaquinone biosynthetic enzyme MqnA</fullName>
    </alternativeName>
</protein>
<dbReference type="Proteomes" id="UP000826725">
    <property type="component" value="Chromosome"/>
</dbReference>
<evidence type="ECO:0000313" key="6">
    <source>
        <dbReference type="Proteomes" id="UP000826725"/>
    </source>
</evidence>
<evidence type="ECO:0000256" key="4">
    <source>
        <dbReference type="HAMAP-Rule" id="MF_00995"/>
    </source>
</evidence>
<sequence length="282" mass="31845">MNASKKITARIGMVDYINTAPIHETWKQSVVREEWEIVEAAPTRLNRKLANGELDLGFISSFEYGAHPEKYKILSGLSISANGPVGSVFLFSHVPLDQLDRAPVLLTSQSETSVGLVKLIFEEFNGVTPSYTFGDVTGEVGDEFKAILAIGDDALRLVAESTYLYQFDLGDIWKRETGLPFVFAVCAVREEFCFEHQEVLDEIHREFIRCRDEGKTALKEVCEITASRIPMPVSSCYEYLQGIEYDLGDLKQKALTTYFEFLIRRGDIVKNCLPLKIYSNLF</sequence>
<keyword evidence="3 4" id="KW-0456">Lyase</keyword>
<dbReference type="EC" id="4.2.1.151" evidence="4"/>
<organism evidence="5 6">
    <name type="scientific">Desulfomarina profundi</name>
    <dbReference type="NCBI Taxonomy" id="2772557"/>
    <lineage>
        <taxon>Bacteria</taxon>
        <taxon>Pseudomonadati</taxon>
        <taxon>Thermodesulfobacteriota</taxon>
        <taxon>Desulfobulbia</taxon>
        <taxon>Desulfobulbales</taxon>
        <taxon>Desulfobulbaceae</taxon>
        <taxon>Desulfomarina</taxon>
    </lineage>
</organism>
<proteinExistence type="inferred from homology"/>
<dbReference type="RefSeq" id="WP_228857000.1">
    <property type="nucleotide sequence ID" value="NZ_AP024086.1"/>
</dbReference>
<accession>A0A8D5JLV1</accession>
<dbReference type="CDD" id="cd13634">
    <property type="entry name" value="PBP2_Sco4506"/>
    <property type="match status" value="1"/>
</dbReference>
<dbReference type="PANTHER" id="PTHR37690">
    <property type="entry name" value="CHORISMATE DEHYDRATASE"/>
    <property type="match status" value="1"/>
</dbReference>
<dbReference type="InterPro" id="IPR030868">
    <property type="entry name" value="MqnA"/>
</dbReference>
<keyword evidence="6" id="KW-1185">Reference proteome</keyword>
<evidence type="ECO:0000256" key="3">
    <source>
        <dbReference type="ARBA" id="ARBA00023239"/>
    </source>
</evidence>
<keyword evidence="2 4" id="KW-0474">Menaquinone biosynthesis</keyword>
<dbReference type="InterPro" id="IPR003773">
    <property type="entry name" value="Menaquinone_biosynth"/>
</dbReference>
<dbReference type="GO" id="GO:0009234">
    <property type="term" value="P:menaquinone biosynthetic process"/>
    <property type="evidence" value="ECO:0007669"/>
    <property type="project" value="UniProtKB-UniRule"/>
</dbReference>
<dbReference type="AlphaFoldDB" id="A0A8D5JLV1"/>
<evidence type="ECO:0000256" key="1">
    <source>
        <dbReference type="ARBA" id="ARBA00004863"/>
    </source>
</evidence>
<comment type="pathway">
    <text evidence="1 4">Quinol/quinone metabolism; menaquinone biosynthesis.</text>
</comment>
<dbReference type="PANTHER" id="PTHR37690:SF1">
    <property type="entry name" value="CHORISMATE DEHYDRATASE"/>
    <property type="match status" value="1"/>
</dbReference>
<dbReference type="Pfam" id="PF02621">
    <property type="entry name" value="VitK2_biosynth"/>
    <property type="match status" value="1"/>
</dbReference>
<evidence type="ECO:0000256" key="2">
    <source>
        <dbReference type="ARBA" id="ARBA00022428"/>
    </source>
</evidence>
<comment type="similarity">
    <text evidence="4">Belongs to the MqnA/MqnD family. MqnA subfamily.</text>
</comment>
<evidence type="ECO:0000313" key="5">
    <source>
        <dbReference type="EMBL" id="BCL60922.1"/>
    </source>
</evidence>
<dbReference type="GO" id="GO:0016836">
    <property type="term" value="F:hydro-lyase activity"/>
    <property type="evidence" value="ECO:0007669"/>
    <property type="project" value="UniProtKB-UniRule"/>
</dbReference>
<dbReference type="EMBL" id="AP024086">
    <property type="protein sequence ID" value="BCL60922.1"/>
    <property type="molecule type" value="Genomic_DNA"/>
</dbReference>
<dbReference type="UniPathway" id="UPA00079"/>
<comment type="catalytic activity">
    <reaction evidence="4">
        <text>chorismate = 3-[(1-carboxyvinyl)-oxy]benzoate + H2O</text>
        <dbReference type="Rhea" id="RHEA:40051"/>
        <dbReference type="ChEBI" id="CHEBI:15377"/>
        <dbReference type="ChEBI" id="CHEBI:29748"/>
        <dbReference type="ChEBI" id="CHEBI:76981"/>
        <dbReference type="EC" id="4.2.1.151"/>
    </reaction>
</comment>
<name>A0A8D5JLV1_9BACT</name>
<gene>
    <name evidence="4 5" type="primary">mqnA</name>
    <name evidence="5" type="ORF">DGMP_16150</name>
</gene>